<proteinExistence type="predicted"/>
<dbReference type="InterPro" id="IPR057207">
    <property type="entry name" value="FBXL15_LRR"/>
</dbReference>
<reference evidence="2 3" key="1">
    <citation type="journal article" date="2018" name="Mol. Biol. Evol.">
        <title>Analysis of the draft genome of the red seaweed Gracilariopsis chorda provides insights into genome size evolution in Rhodophyta.</title>
        <authorList>
            <person name="Lee J."/>
            <person name="Yang E.C."/>
            <person name="Graf L."/>
            <person name="Yang J.H."/>
            <person name="Qiu H."/>
            <person name="Zel Zion U."/>
            <person name="Chan C.X."/>
            <person name="Stephens T.G."/>
            <person name="Weber A.P.M."/>
            <person name="Boo G.H."/>
            <person name="Boo S.M."/>
            <person name="Kim K.M."/>
            <person name="Shin Y."/>
            <person name="Jung M."/>
            <person name="Lee S.J."/>
            <person name="Yim H.S."/>
            <person name="Lee J.H."/>
            <person name="Bhattacharya D."/>
            <person name="Yoon H.S."/>
        </authorList>
    </citation>
    <scope>NUCLEOTIDE SEQUENCE [LARGE SCALE GENOMIC DNA]</scope>
    <source>
        <strain evidence="2 3">SKKU-2015</strain>
        <tissue evidence="2">Whole body</tissue>
    </source>
</reference>
<keyword evidence="3" id="KW-1185">Reference proteome</keyword>
<gene>
    <name evidence="2" type="ORF">BWQ96_03876</name>
</gene>
<dbReference type="Pfam" id="PF25372">
    <property type="entry name" value="DUF7885"/>
    <property type="match status" value="1"/>
</dbReference>
<dbReference type="GO" id="GO:0019005">
    <property type="term" value="C:SCF ubiquitin ligase complex"/>
    <property type="evidence" value="ECO:0007669"/>
    <property type="project" value="TreeGrafter"/>
</dbReference>
<evidence type="ECO:0000313" key="3">
    <source>
        <dbReference type="Proteomes" id="UP000247409"/>
    </source>
</evidence>
<accession>A0A2V3IXF7</accession>
<dbReference type="OrthoDB" id="550575at2759"/>
<dbReference type="PANTHER" id="PTHR13318">
    <property type="entry name" value="PARTNER OF PAIRED, ISOFORM B-RELATED"/>
    <property type="match status" value="1"/>
</dbReference>
<evidence type="ECO:0000259" key="1">
    <source>
        <dbReference type="Pfam" id="PF25372"/>
    </source>
</evidence>
<protein>
    <recommendedName>
        <fullName evidence="1">F-box/LRR-repeat protein 15-like leucin rich repeat domain-containing protein</fullName>
    </recommendedName>
</protein>
<organism evidence="2 3">
    <name type="scientific">Gracilariopsis chorda</name>
    <dbReference type="NCBI Taxonomy" id="448386"/>
    <lineage>
        <taxon>Eukaryota</taxon>
        <taxon>Rhodophyta</taxon>
        <taxon>Florideophyceae</taxon>
        <taxon>Rhodymeniophycidae</taxon>
        <taxon>Gracilariales</taxon>
        <taxon>Gracilariaceae</taxon>
        <taxon>Gracilariopsis</taxon>
    </lineage>
</organism>
<dbReference type="Proteomes" id="UP000247409">
    <property type="component" value="Unassembled WGS sequence"/>
</dbReference>
<dbReference type="PANTHER" id="PTHR13318:SF95">
    <property type="entry name" value="F-BOX PROTEIN YLR352W"/>
    <property type="match status" value="1"/>
</dbReference>
<dbReference type="SMART" id="SM00367">
    <property type="entry name" value="LRR_CC"/>
    <property type="match status" value="3"/>
</dbReference>
<name>A0A2V3IXF7_9FLOR</name>
<comment type="caution">
    <text evidence="2">The sequence shown here is derived from an EMBL/GenBank/DDBJ whole genome shotgun (WGS) entry which is preliminary data.</text>
</comment>
<dbReference type="SUPFAM" id="SSF52047">
    <property type="entry name" value="RNI-like"/>
    <property type="match status" value="1"/>
</dbReference>
<sequence length="282" mass="30944">MLLRAANLIDLPDDVLLRILSLCGPLRAQVGTAFRLGCVCVRLRRLLLRHYLPALCHVTSDAIYTLSLADANAARAALDAMFAATSSLKTLNLSGCSPRLISQTTISSLVAVAKHSLTEVNFAHCALTDNVLAPFMTCPNLRTLILPSSRITGSMFLHAKRVAPLEKLDLSWVHSLTPEGVVAVANIVTLKTLCLKGCDAVNRESLNAFLNSDIRKSLRTVSFAFCPLRNQCLIDFLRRTPYLKELILAENRGNIWPQGLYTATGIHAIRLQFPHVNVTFVT</sequence>
<feature type="domain" description="F-box/LRR-repeat protein 15-like leucin rich repeat" evidence="1">
    <location>
        <begin position="77"/>
        <end position="231"/>
    </location>
</feature>
<dbReference type="InterPro" id="IPR006553">
    <property type="entry name" value="Leu-rich_rpt_Cys-con_subtyp"/>
</dbReference>
<dbReference type="GO" id="GO:0031146">
    <property type="term" value="P:SCF-dependent proteasomal ubiquitin-dependent protein catabolic process"/>
    <property type="evidence" value="ECO:0007669"/>
    <property type="project" value="TreeGrafter"/>
</dbReference>
<dbReference type="InterPro" id="IPR032675">
    <property type="entry name" value="LRR_dom_sf"/>
</dbReference>
<dbReference type="EMBL" id="NBIV01000040">
    <property type="protein sequence ID" value="PXF46377.1"/>
    <property type="molecule type" value="Genomic_DNA"/>
</dbReference>
<dbReference type="AlphaFoldDB" id="A0A2V3IXF7"/>
<dbReference type="Gene3D" id="3.80.10.10">
    <property type="entry name" value="Ribonuclease Inhibitor"/>
    <property type="match status" value="1"/>
</dbReference>
<evidence type="ECO:0000313" key="2">
    <source>
        <dbReference type="EMBL" id="PXF46377.1"/>
    </source>
</evidence>